<evidence type="ECO:0000313" key="2">
    <source>
        <dbReference type="EMBL" id="QHT26930.1"/>
    </source>
</evidence>
<reference evidence="2" key="1">
    <citation type="journal article" date="2020" name="Nature">
        <title>Giant virus diversity and host interactions through global metagenomics.</title>
        <authorList>
            <person name="Schulz F."/>
            <person name="Roux S."/>
            <person name="Paez-Espino D."/>
            <person name="Jungbluth S."/>
            <person name="Walsh D.A."/>
            <person name="Denef V.J."/>
            <person name="McMahon K.D."/>
            <person name="Konstantinidis K.T."/>
            <person name="Eloe-Fadrosh E.A."/>
            <person name="Kyrpides N.C."/>
            <person name="Woyke T."/>
        </authorList>
    </citation>
    <scope>NUCLEOTIDE SEQUENCE</scope>
    <source>
        <strain evidence="2">GVMAG-M-3300023179-2</strain>
    </source>
</reference>
<dbReference type="EMBL" id="MN739805">
    <property type="protein sequence ID" value="QHT26930.1"/>
    <property type="molecule type" value="Genomic_DNA"/>
</dbReference>
<sequence length="46" mass="5559">MIDYIVIVIILSILFWYFNIKNNTKFIILNYNKTLDEIEITSSKIF</sequence>
<dbReference type="AlphaFoldDB" id="A0A6C0EEP3"/>
<feature type="transmembrane region" description="Helical" evidence="1">
    <location>
        <begin position="6"/>
        <end position="24"/>
    </location>
</feature>
<organism evidence="2">
    <name type="scientific">viral metagenome</name>
    <dbReference type="NCBI Taxonomy" id="1070528"/>
    <lineage>
        <taxon>unclassified sequences</taxon>
        <taxon>metagenomes</taxon>
        <taxon>organismal metagenomes</taxon>
    </lineage>
</organism>
<name>A0A6C0EEP3_9ZZZZ</name>
<evidence type="ECO:0000256" key="1">
    <source>
        <dbReference type="SAM" id="Phobius"/>
    </source>
</evidence>
<proteinExistence type="predicted"/>
<keyword evidence="1" id="KW-0472">Membrane</keyword>
<accession>A0A6C0EEP3</accession>
<protein>
    <submittedName>
        <fullName evidence="2">Uncharacterized protein</fullName>
    </submittedName>
</protein>
<keyword evidence="1" id="KW-1133">Transmembrane helix</keyword>
<keyword evidence="1" id="KW-0812">Transmembrane</keyword>